<accession>A0AAI9U377</accession>
<gene>
    <name evidence="9" type="ORF">CMEL01_08858</name>
</gene>
<proteinExistence type="predicted"/>
<evidence type="ECO:0000256" key="4">
    <source>
        <dbReference type="ARBA" id="ARBA00022989"/>
    </source>
</evidence>
<evidence type="ECO:0000256" key="6">
    <source>
        <dbReference type="SAM" id="Phobius"/>
    </source>
</evidence>
<evidence type="ECO:0000256" key="2">
    <source>
        <dbReference type="ARBA" id="ARBA00022475"/>
    </source>
</evidence>
<evidence type="ECO:0000256" key="5">
    <source>
        <dbReference type="ARBA" id="ARBA00023136"/>
    </source>
</evidence>
<protein>
    <recommendedName>
        <fullName evidence="8">Cardiolipin synthase N-terminal domain-containing protein</fullName>
    </recommendedName>
</protein>
<comment type="caution">
    <text evidence="9">The sequence shown here is derived from an EMBL/GenBank/DDBJ whole genome shotgun (WGS) entry which is preliminary data.</text>
</comment>
<feature type="signal peptide" evidence="7">
    <location>
        <begin position="1"/>
        <end position="21"/>
    </location>
</feature>
<reference evidence="9 10" key="1">
    <citation type="submission" date="2016-10" db="EMBL/GenBank/DDBJ databases">
        <title>The genome sequence of Colletotrichum fioriniae PJ7.</title>
        <authorList>
            <person name="Baroncelli R."/>
        </authorList>
    </citation>
    <scope>NUCLEOTIDE SEQUENCE [LARGE SCALE GENOMIC DNA]</scope>
    <source>
        <strain evidence="9">Col 31</strain>
    </source>
</reference>
<dbReference type="EMBL" id="MLGG01000068">
    <property type="protein sequence ID" value="KAK1449543.1"/>
    <property type="molecule type" value="Genomic_DNA"/>
</dbReference>
<name>A0AAI9U377_9PEZI</name>
<feature type="chain" id="PRO_5042557014" description="Cardiolipin synthase N-terminal domain-containing protein" evidence="7">
    <location>
        <begin position="22"/>
        <end position="140"/>
    </location>
</feature>
<evidence type="ECO:0000256" key="1">
    <source>
        <dbReference type="ARBA" id="ARBA00004651"/>
    </source>
</evidence>
<dbReference type="InterPro" id="IPR027379">
    <property type="entry name" value="CLS_N"/>
</dbReference>
<feature type="transmembrane region" description="Helical" evidence="6">
    <location>
        <begin position="37"/>
        <end position="59"/>
    </location>
</feature>
<evidence type="ECO:0000313" key="10">
    <source>
        <dbReference type="Proteomes" id="UP001239795"/>
    </source>
</evidence>
<dbReference type="Proteomes" id="UP001239795">
    <property type="component" value="Unassembled WGS sequence"/>
</dbReference>
<comment type="subcellular location">
    <subcellularLocation>
        <location evidence="1">Cell membrane</location>
        <topology evidence="1">Multi-pass membrane protein</topology>
    </subcellularLocation>
</comment>
<evidence type="ECO:0000313" key="9">
    <source>
        <dbReference type="EMBL" id="KAK1449543.1"/>
    </source>
</evidence>
<sequence>MRNAVFAQFLLQLCFALLAVAAPASDPAVGTAAHGNTWQYGTGGGILGFIVLVLDIIVFRESPSKQRPRRPNTPLFAYSYVVFANSSVRLVEVLKSDRPVSHKVLWCLVVFLFPIVGMVIYWLFSNRAAHNSRSGYEAVA</sequence>
<keyword evidence="4 6" id="KW-1133">Transmembrane helix</keyword>
<dbReference type="GO" id="GO:0005886">
    <property type="term" value="C:plasma membrane"/>
    <property type="evidence" value="ECO:0007669"/>
    <property type="project" value="UniProtKB-SubCell"/>
</dbReference>
<feature type="domain" description="Cardiolipin synthase N-terminal" evidence="8">
    <location>
        <begin position="90"/>
        <end position="125"/>
    </location>
</feature>
<keyword evidence="5 6" id="KW-0472">Membrane</keyword>
<dbReference type="Pfam" id="PF13396">
    <property type="entry name" value="PLDc_N"/>
    <property type="match status" value="1"/>
</dbReference>
<organism evidence="9 10">
    <name type="scientific">Colletotrichum melonis</name>
    <dbReference type="NCBI Taxonomy" id="1209925"/>
    <lineage>
        <taxon>Eukaryota</taxon>
        <taxon>Fungi</taxon>
        <taxon>Dikarya</taxon>
        <taxon>Ascomycota</taxon>
        <taxon>Pezizomycotina</taxon>
        <taxon>Sordariomycetes</taxon>
        <taxon>Hypocreomycetidae</taxon>
        <taxon>Glomerellales</taxon>
        <taxon>Glomerellaceae</taxon>
        <taxon>Colletotrichum</taxon>
        <taxon>Colletotrichum acutatum species complex</taxon>
    </lineage>
</organism>
<keyword evidence="7" id="KW-0732">Signal</keyword>
<keyword evidence="2" id="KW-1003">Cell membrane</keyword>
<keyword evidence="10" id="KW-1185">Reference proteome</keyword>
<evidence type="ECO:0000256" key="3">
    <source>
        <dbReference type="ARBA" id="ARBA00022692"/>
    </source>
</evidence>
<keyword evidence="3 6" id="KW-0812">Transmembrane</keyword>
<evidence type="ECO:0000256" key="7">
    <source>
        <dbReference type="SAM" id="SignalP"/>
    </source>
</evidence>
<evidence type="ECO:0000259" key="8">
    <source>
        <dbReference type="Pfam" id="PF13396"/>
    </source>
</evidence>
<feature type="transmembrane region" description="Helical" evidence="6">
    <location>
        <begin position="103"/>
        <end position="124"/>
    </location>
</feature>
<dbReference type="AlphaFoldDB" id="A0AAI9U377"/>